<proteinExistence type="predicted"/>
<protein>
    <submittedName>
        <fullName evidence="4">5'-adenylylsulfate reductase-like 5</fullName>
    </submittedName>
</protein>
<evidence type="ECO:0000256" key="1">
    <source>
        <dbReference type="SAM" id="Phobius"/>
    </source>
</evidence>
<keyword evidence="1" id="KW-1133">Transmembrane helix</keyword>
<dbReference type="EMBL" id="KE344568">
    <property type="protein sequence ID" value="EXB67900.1"/>
    <property type="molecule type" value="Genomic_DNA"/>
</dbReference>
<dbReference type="InterPro" id="IPR044794">
    <property type="entry name" value="APRL5/7"/>
</dbReference>
<feature type="domain" description="Thioredoxin" evidence="3">
    <location>
        <begin position="104"/>
        <end position="181"/>
    </location>
</feature>
<evidence type="ECO:0000256" key="2">
    <source>
        <dbReference type="SAM" id="SignalP"/>
    </source>
</evidence>
<keyword evidence="5" id="KW-1185">Reference proteome</keyword>
<evidence type="ECO:0000313" key="5">
    <source>
        <dbReference type="Proteomes" id="UP000030645"/>
    </source>
</evidence>
<dbReference type="eggNOG" id="KOG2640">
    <property type="taxonomic scope" value="Eukaryota"/>
</dbReference>
<dbReference type="Pfam" id="PF00085">
    <property type="entry name" value="Thioredoxin"/>
    <property type="match status" value="1"/>
</dbReference>
<evidence type="ECO:0000313" key="4">
    <source>
        <dbReference type="EMBL" id="EXB67900.1"/>
    </source>
</evidence>
<name>W9REZ6_9ROSA</name>
<keyword evidence="1" id="KW-0812">Transmembrane</keyword>
<keyword evidence="1" id="KW-0472">Membrane</keyword>
<keyword evidence="2" id="KW-0732">Signal</keyword>
<dbReference type="InterPro" id="IPR036249">
    <property type="entry name" value="Thioredoxin-like_sf"/>
</dbReference>
<dbReference type="PANTHER" id="PTHR47126">
    <property type="entry name" value="5'-ADENYLYLSULFATE REDUCTASE-LIKE 7"/>
    <property type="match status" value="1"/>
</dbReference>
<feature type="chain" id="PRO_5004929503" evidence="2">
    <location>
        <begin position="24"/>
        <end position="326"/>
    </location>
</feature>
<gene>
    <name evidence="4" type="ORF">L484_008917</name>
</gene>
<evidence type="ECO:0000259" key="3">
    <source>
        <dbReference type="Pfam" id="PF00085"/>
    </source>
</evidence>
<dbReference type="AlphaFoldDB" id="W9REZ6"/>
<accession>W9REZ6</accession>
<dbReference type="Gene3D" id="3.40.30.10">
    <property type="entry name" value="Glutaredoxin"/>
    <property type="match status" value="1"/>
</dbReference>
<dbReference type="SUPFAM" id="SSF52833">
    <property type="entry name" value="Thioredoxin-like"/>
    <property type="match status" value="1"/>
</dbReference>
<organism evidence="4 5">
    <name type="scientific">Morus notabilis</name>
    <dbReference type="NCBI Taxonomy" id="981085"/>
    <lineage>
        <taxon>Eukaryota</taxon>
        <taxon>Viridiplantae</taxon>
        <taxon>Streptophyta</taxon>
        <taxon>Embryophyta</taxon>
        <taxon>Tracheophyta</taxon>
        <taxon>Spermatophyta</taxon>
        <taxon>Magnoliopsida</taxon>
        <taxon>eudicotyledons</taxon>
        <taxon>Gunneridae</taxon>
        <taxon>Pentapetalae</taxon>
        <taxon>rosids</taxon>
        <taxon>fabids</taxon>
        <taxon>Rosales</taxon>
        <taxon>Moraceae</taxon>
        <taxon>Moreae</taxon>
        <taxon>Morus</taxon>
    </lineage>
</organism>
<dbReference type="InterPro" id="IPR013766">
    <property type="entry name" value="Thioredoxin_domain"/>
</dbReference>
<dbReference type="Proteomes" id="UP000030645">
    <property type="component" value="Unassembled WGS sequence"/>
</dbReference>
<feature type="signal peptide" evidence="2">
    <location>
        <begin position="1"/>
        <end position="23"/>
    </location>
</feature>
<reference evidence="5" key="1">
    <citation type="submission" date="2013-01" db="EMBL/GenBank/DDBJ databases">
        <title>Draft Genome Sequence of a Mulberry Tree, Morus notabilis C.K. Schneid.</title>
        <authorList>
            <person name="He N."/>
            <person name="Zhao S."/>
        </authorList>
    </citation>
    <scope>NUCLEOTIDE SEQUENCE</scope>
</reference>
<dbReference type="CDD" id="cd02999">
    <property type="entry name" value="PDI_a_ERp44_like"/>
    <property type="match status" value="1"/>
</dbReference>
<sequence>MAVFVLLLCIVILSSSSLQSVSSLALCGFEDPNSWLLNEIQSRCPLSVSPNSPLQESLSMVDVGNGVSMPFHETKEQRKKYNEVTGSFLDRTLASKQRTGYTSILFYASWCEFSRSTYPKFEALSSMFPQIEHLAVEESSAMPSVFSRYRIHSLPSIVMVNQTSRVRYYGPKDLRSLMQFYEKTTGLEPVQYLDVDQPNGSESGGESAIQLMNGSALRAEWKREPYFVFSILFLCLRILVAVFPRVLSRLKAFWVSCVPHLNLGIFGETSQIMGRISHMIDVRGIWMKLRQCKTRNLHEGARNARVWASSLASVSLGESSSVRSSH</sequence>
<dbReference type="PANTHER" id="PTHR47126:SF3">
    <property type="entry name" value="5'-ADENYLYLSULFATE REDUCTASE-LIKE 5"/>
    <property type="match status" value="1"/>
</dbReference>
<feature type="transmembrane region" description="Helical" evidence="1">
    <location>
        <begin position="226"/>
        <end position="243"/>
    </location>
</feature>